<evidence type="ECO:0000313" key="2">
    <source>
        <dbReference type="EMBL" id="GBN40288.1"/>
    </source>
</evidence>
<dbReference type="EMBL" id="BGPR01009482">
    <property type="protein sequence ID" value="GBN40288.1"/>
    <property type="molecule type" value="Genomic_DNA"/>
</dbReference>
<name>A0A4Y2NLA4_ARAVE</name>
<organism evidence="2 3">
    <name type="scientific">Araneus ventricosus</name>
    <name type="common">Orbweaver spider</name>
    <name type="synonym">Epeira ventricosa</name>
    <dbReference type="NCBI Taxonomy" id="182803"/>
    <lineage>
        <taxon>Eukaryota</taxon>
        <taxon>Metazoa</taxon>
        <taxon>Ecdysozoa</taxon>
        <taxon>Arthropoda</taxon>
        <taxon>Chelicerata</taxon>
        <taxon>Arachnida</taxon>
        <taxon>Araneae</taxon>
        <taxon>Araneomorphae</taxon>
        <taxon>Entelegynae</taxon>
        <taxon>Araneoidea</taxon>
        <taxon>Araneidae</taxon>
        <taxon>Araneus</taxon>
    </lineage>
</organism>
<proteinExistence type="predicted"/>
<dbReference type="AlphaFoldDB" id="A0A4Y2NLA4"/>
<reference evidence="2 3" key="1">
    <citation type="journal article" date="2019" name="Sci. Rep.">
        <title>Orb-weaving spider Araneus ventricosus genome elucidates the spidroin gene catalogue.</title>
        <authorList>
            <person name="Kono N."/>
            <person name="Nakamura H."/>
            <person name="Ohtoshi R."/>
            <person name="Moran D.A.P."/>
            <person name="Shinohara A."/>
            <person name="Yoshida Y."/>
            <person name="Fujiwara M."/>
            <person name="Mori M."/>
            <person name="Tomita M."/>
            <person name="Arakawa K."/>
        </authorList>
    </citation>
    <scope>NUCLEOTIDE SEQUENCE [LARGE SCALE GENOMIC DNA]</scope>
</reference>
<sequence>MYALPVKPVPPITLSLRSKATLGKLGNAYTSLLQIDQPGCRLCLLFFFRFLRSGNSLKRQRNPLTPGPFIISFFFDIRRCNSRNYERRFVWRAWPRIHQKSTSVIPKLVKVVRGSLRYHLSGKRSSFAFEAPISGL</sequence>
<protein>
    <submittedName>
        <fullName evidence="2">Uncharacterized protein</fullName>
    </submittedName>
</protein>
<evidence type="ECO:0000313" key="3">
    <source>
        <dbReference type="Proteomes" id="UP000499080"/>
    </source>
</evidence>
<dbReference type="EMBL" id="BGPR01009480">
    <property type="protein sequence ID" value="GBN40276.1"/>
    <property type="molecule type" value="Genomic_DNA"/>
</dbReference>
<accession>A0A4Y2NLA4</accession>
<evidence type="ECO:0000313" key="1">
    <source>
        <dbReference type="EMBL" id="GBN40276.1"/>
    </source>
</evidence>
<keyword evidence="3" id="KW-1185">Reference proteome</keyword>
<gene>
    <name evidence="2" type="ORF">AVEN_177759_1</name>
    <name evidence="1" type="ORF">AVEN_210363_1</name>
</gene>
<dbReference type="Proteomes" id="UP000499080">
    <property type="component" value="Unassembled WGS sequence"/>
</dbReference>
<comment type="caution">
    <text evidence="2">The sequence shown here is derived from an EMBL/GenBank/DDBJ whole genome shotgun (WGS) entry which is preliminary data.</text>
</comment>